<dbReference type="PANTHER" id="PTHR24240">
    <property type="entry name" value="OPSIN"/>
    <property type="match status" value="1"/>
</dbReference>
<feature type="signal peptide" evidence="18">
    <location>
        <begin position="1"/>
        <end position="26"/>
    </location>
</feature>
<evidence type="ECO:0000256" key="8">
    <source>
        <dbReference type="ARBA" id="ARBA00022991"/>
    </source>
</evidence>
<evidence type="ECO:0000256" key="12">
    <source>
        <dbReference type="ARBA" id="ARBA00023170"/>
    </source>
</evidence>
<evidence type="ECO:0000256" key="1">
    <source>
        <dbReference type="ARBA" id="ARBA00002881"/>
    </source>
</evidence>
<dbReference type="PRINTS" id="PR00238">
    <property type="entry name" value="OPSIN"/>
</dbReference>
<dbReference type="InterPro" id="IPR050125">
    <property type="entry name" value="GPCR_opsins"/>
</dbReference>
<dbReference type="GO" id="GO:0008020">
    <property type="term" value="F:G protein-coupled photoreceptor activity"/>
    <property type="evidence" value="ECO:0007669"/>
    <property type="project" value="UniProtKB-ARBA"/>
</dbReference>
<dbReference type="EnsemblMetazoa" id="AFUN003349-RA">
    <property type="protein sequence ID" value="AFUN003349-PA"/>
    <property type="gene ID" value="AFUN003349"/>
</dbReference>
<feature type="compositionally biased region" description="Gly residues" evidence="17">
    <location>
        <begin position="499"/>
        <end position="512"/>
    </location>
</feature>
<name>A0A182RAY5_ANOFN</name>
<dbReference type="InterPro" id="IPR017452">
    <property type="entry name" value="GPCR_Rhodpsn_7TM"/>
</dbReference>
<evidence type="ECO:0000256" key="3">
    <source>
        <dbReference type="ARBA" id="ARBA00022543"/>
    </source>
</evidence>
<feature type="transmembrane region" description="Helical" evidence="16">
    <location>
        <begin position="269"/>
        <end position="289"/>
    </location>
</feature>
<evidence type="ECO:0000256" key="17">
    <source>
        <dbReference type="SAM" id="MobiDB-lite"/>
    </source>
</evidence>
<evidence type="ECO:0000256" key="16">
    <source>
        <dbReference type="RuleBase" id="RU004951"/>
    </source>
</evidence>
<evidence type="ECO:0000313" key="20">
    <source>
        <dbReference type="EnsemblMetazoa" id="AFUN003349-PA"/>
    </source>
</evidence>
<dbReference type="STRING" id="62324.A0A182RAY5"/>
<evidence type="ECO:0000256" key="11">
    <source>
        <dbReference type="ARBA" id="ARBA00023157"/>
    </source>
</evidence>
<dbReference type="SUPFAM" id="SSF81321">
    <property type="entry name" value="Family A G protein-coupled receptor-like"/>
    <property type="match status" value="1"/>
</dbReference>
<keyword evidence="8 16" id="KW-0157">Chromophore</keyword>
<dbReference type="InterPro" id="IPR001760">
    <property type="entry name" value="Opsin"/>
</dbReference>
<accession>A0A182RAY5</accession>
<feature type="transmembrane region" description="Helical" evidence="16">
    <location>
        <begin position="226"/>
        <end position="248"/>
    </location>
</feature>
<keyword evidence="9 16" id="KW-0297">G-protein coupled receptor</keyword>
<keyword evidence="14 16" id="KW-0807">Transducer</keyword>
<evidence type="ECO:0000256" key="14">
    <source>
        <dbReference type="ARBA" id="ARBA00023224"/>
    </source>
</evidence>
<organism evidence="20">
    <name type="scientific">Anopheles funestus</name>
    <name type="common">African malaria mosquito</name>
    <dbReference type="NCBI Taxonomy" id="62324"/>
    <lineage>
        <taxon>Eukaryota</taxon>
        <taxon>Metazoa</taxon>
        <taxon>Ecdysozoa</taxon>
        <taxon>Arthropoda</taxon>
        <taxon>Hexapoda</taxon>
        <taxon>Insecta</taxon>
        <taxon>Pterygota</taxon>
        <taxon>Neoptera</taxon>
        <taxon>Endopterygota</taxon>
        <taxon>Diptera</taxon>
        <taxon>Nematocera</taxon>
        <taxon>Culicoidea</taxon>
        <taxon>Culicidae</taxon>
        <taxon>Anophelinae</taxon>
        <taxon>Anopheles</taxon>
    </lineage>
</organism>
<keyword evidence="13" id="KW-0325">Glycoprotein</keyword>
<keyword evidence="7 16" id="KW-1133">Transmembrane helix</keyword>
<feature type="chain" id="PRO_5021224999" description="G-protein coupled receptors family 1 profile domain-containing protein" evidence="18">
    <location>
        <begin position="27"/>
        <end position="536"/>
    </location>
</feature>
<dbReference type="VEuPathDB" id="VectorBase:AFUN003349"/>
<feature type="domain" description="G-protein coupled receptors family 1 profile" evidence="19">
    <location>
        <begin position="170"/>
        <end position="421"/>
    </location>
</feature>
<dbReference type="SMART" id="SM01381">
    <property type="entry name" value="7TM_GPCR_Srsx"/>
    <property type="match status" value="1"/>
</dbReference>
<comment type="similarity">
    <text evidence="16">Belongs to the G-protein coupled receptor 1 family. Opsin subfamily.</text>
</comment>
<evidence type="ECO:0000256" key="5">
    <source>
        <dbReference type="ARBA" id="ARBA00022692"/>
    </source>
</evidence>
<proteinExistence type="inferred from homology"/>
<keyword evidence="12 16" id="KW-0675">Receptor</keyword>
<evidence type="ECO:0000256" key="7">
    <source>
        <dbReference type="ARBA" id="ARBA00022989"/>
    </source>
</evidence>
<feature type="transmembrane region" description="Helical" evidence="16">
    <location>
        <begin position="154"/>
        <end position="179"/>
    </location>
</feature>
<dbReference type="PROSITE" id="PS00237">
    <property type="entry name" value="G_PROTEIN_RECEP_F1_1"/>
    <property type="match status" value="1"/>
</dbReference>
<dbReference type="GO" id="GO:0007602">
    <property type="term" value="P:phototransduction"/>
    <property type="evidence" value="ECO:0007669"/>
    <property type="project" value="UniProtKB-KW"/>
</dbReference>
<protein>
    <recommendedName>
        <fullName evidence="19">G-protein coupled receptors family 1 profile domain-containing protein</fullName>
    </recommendedName>
</protein>
<keyword evidence="6 16" id="KW-0681">Retinal protein</keyword>
<dbReference type="Gene3D" id="1.20.1070.10">
    <property type="entry name" value="Rhodopsin 7-helix transmembrane proteins"/>
    <property type="match status" value="1"/>
</dbReference>
<keyword evidence="5 16" id="KW-0812">Transmembrane</keyword>
<keyword evidence="10 16" id="KW-0472">Membrane</keyword>
<keyword evidence="18" id="KW-0732">Signal</keyword>
<evidence type="ECO:0000256" key="10">
    <source>
        <dbReference type="ARBA" id="ARBA00023136"/>
    </source>
</evidence>
<dbReference type="InterPro" id="IPR027430">
    <property type="entry name" value="Retinal_BS"/>
</dbReference>
<dbReference type="AlphaFoldDB" id="A0A182RAY5"/>
<feature type="compositionally biased region" description="Gly residues" evidence="17">
    <location>
        <begin position="468"/>
        <end position="481"/>
    </location>
</feature>
<dbReference type="GO" id="GO:0007601">
    <property type="term" value="P:visual perception"/>
    <property type="evidence" value="ECO:0007669"/>
    <property type="project" value="UniProtKB-KW"/>
</dbReference>
<evidence type="ECO:0000256" key="2">
    <source>
        <dbReference type="ARBA" id="ARBA00004141"/>
    </source>
</evidence>
<evidence type="ECO:0000256" key="18">
    <source>
        <dbReference type="SAM" id="SignalP"/>
    </source>
</evidence>
<feature type="region of interest" description="Disordered" evidence="17">
    <location>
        <begin position="447"/>
        <end position="512"/>
    </location>
</feature>
<keyword evidence="3 16" id="KW-0600">Photoreceptor protein</keyword>
<dbReference type="PROSITE" id="PS50262">
    <property type="entry name" value="G_PROTEIN_RECEP_F1_2"/>
    <property type="match status" value="1"/>
</dbReference>
<evidence type="ECO:0000256" key="4">
    <source>
        <dbReference type="ARBA" id="ARBA00022606"/>
    </source>
</evidence>
<keyword evidence="15" id="KW-0844">Vision</keyword>
<feature type="transmembrane region" description="Helical" evidence="16">
    <location>
        <begin position="365"/>
        <end position="392"/>
    </location>
</feature>
<keyword evidence="4 16" id="KW-0716">Sensory transduction</keyword>
<feature type="transmembrane region" description="Helical" evidence="16">
    <location>
        <begin position="191"/>
        <end position="214"/>
    </location>
</feature>
<dbReference type="PRINTS" id="PR00237">
    <property type="entry name" value="GPCRRHODOPSN"/>
</dbReference>
<evidence type="ECO:0000256" key="6">
    <source>
        <dbReference type="ARBA" id="ARBA00022925"/>
    </source>
</evidence>
<dbReference type="InterPro" id="IPR000276">
    <property type="entry name" value="GPCR_Rhodpsn"/>
</dbReference>
<dbReference type="Pfam" id="PF00001">
    <property type="entry name" value="7tm_1"/>
    <property type="match status" value="1"/>
</dbReference>
<reference evidence="20" key="1">
    <citation type="submission" date="2020-05" db="UniProtKB">
        <authorList>
            <consortium name="EnsemblMetazoa"/>
        </authorList>
    </citation>
    <scope>IDENTIFICATION</scope>
    <source>
        <strain evidence="20">FUMOZ</strain>
    </source>
</reference>
<comment type="function">
    <text evidence="1">Visual pigments are the light-absorbing molecules that mediate vision. They consist of an apoprotein, opsin, covalently linked to cis-retinal.</text>
</comment>
<keyword evidence="11" id="KW-1015">Disulfide bond</keyword>
<dbReference type="VEuPathDB" id="VectorBase:AFUN2_004823"/>
<sequence length="536" mass="58066">MNSQLFRMSTNVWTVVLLLVTGFTVANSSASYNMVDPQRVLSNVGISLGVSSGGSMATGGTLNELDAAQPKPTELLRSIAAVPSVSVTREDTNDLTSTTPSVYNETSGNATDNSVLWSKYIVRSGYALPVDPLFVAKINPFWLQFEPPSAGEHYGLAVFYFLMMLFGVIGNALVVFMFYRYRSLRTPANYLVMNLAVADFIIMMEAPLFIYNSIHQGPALGSIGCTVYALMGAIGGTVAIATLTVISIDRYNVVVYPLNPNRSTTKLKCYILIAFTWAYGLFFASFPALEIGLSRYTAEGYLTACSFDYLDRTYKARVFMFVYFLFAWLLPFVIISYCYARILMAVINANAIQSSKSKNKTEVKLAGVVVGIIGLWFAAWTPYAVVAMMGVFGYEQYLTPLNSMIPAVFAKIAASIDPYFYAMNHPRYRQMLERMFCNRGADQGNSQYQTSHYTRGASRGGDSDGGGDESGGVGRAPGGGNTASLRGTGRSGRLITAKGMGGMNVTGGNGSGGGVKALKKQLSNGDETSLEVSLEM</sequence>
<feature type="transmembrane region" description="Helical" evidence="16">
    <location>
        <begin position="404"/>
        <end position="422"/>
    </location>
</feature>
<evidence type="ECO:0000256" key="9">
    <source>
        <dbReference type="ARBA" id="ARBA00023040"/>
    </source>
</evidence>
<evidence type="ECO:0000259" key="19">
    <source>
        <dbReference type="PROSITE" id="PS50262"/>
    </source>
</evidence>
<dbReference type="GO" id="GO:0016020">
    <property type="term" value="C:membrane"/>
    <property type="evidence" value="ECO:0007669"/>
    <property type="project" value="UniProtKB-SubCell"/>
</dbReference>
<comment type="subcellular location">
    <subcellularLocation>
        <location evidence="2 16">Membrane</location>
        <topology evidence="2 16">Multi-pass membrane protein</topology>
    </subcellularLocation>
</comment>
<evidence type="ECO:0000256" key="13">
    <source>
        <dbReference type="ARBA" id="ARBA00023180"/>
    </source>
</evidence>
<feature type="transmembrane region" description="Helical" evidence="16">
    <location>
        <begin position="318"/>
        <end position="344"/>
    </location>
</feature>
<dbReference type="CDD" id="cd15079">
    <property type="entry name" value="7tmA_photoreceptors_insect"/>
    <property type="match status" value="1"/>
</dbReference>
<evidence type="ECO:0000256" key="15">
    <source>
        <dbReference type="ARBA" id="ARBA00023305"/>
    </source>
</evidence>
<dbReference type="PROSITE" id="PS00238">
    <property type="entry name" value="OPSIN"/>
    <property type="match status" value="1"/>
</dbReference>